<comment type="catalytic activity">
    <reaction evidence="11 12">
        <text>L-aspartate 4-semialdehyde + pyruvate = (2S,4S)-4-hydroxy-2,3,4,5-tetrahydrodipicolinate + H2O + H(+)</text>
        <dbReference type="Rhea" id="RHEA:34171"/>
        <dbReference type="ChEBI" id="CHEBI:15361"/>
        <dbReference type="ChEBI" id="CHEBI:15377"/>
        <dbReference type="ChEBI" id="CHEBI:15378"/>
        <dbReference type="ChEBI" id="CHEBI:67139"/>
        <dbReference type="ChEBI" id="CHEBI:537519"/>
        <dbReference type="EC" id="4.3.3.7"/>
    </reaction>
</comment>
<dbReference type="NCBIfam" id="TIGR00674">
    <property type="entry name" value="dapA"/>
    <property type="match status" value="1"/>
</dbReference>
<evidence type="ECO:0000256" key="11">
    <source>
        <dbReference type="ARBA" id="ARBA00047836"/>
    </source>
</evidence>
<evidence type="ECO:0000313" key="16">
    <source>
        <dbReference type="EMBL" id="QAS50946.1"/>
    </source>
</evidence>
<comment type="subcellular location">
    <subcellularLocation>
        <location evidence="12">Cytoplasm</location>
    </subcellularLocation>
</comment>
<reference evidence="16 17" key="1">
    <citation type="submission" date="2018-01" db="EMBL/GenBank/DDBJ databases">
        <title>The whole genome sequencing and assembly of Halobacillus litoralis ERB031 strain.</title>
        <authorList>
            <person name="Lee S.-J."/>
            <person name="Park M.-K."/>
            <person name="Kim J.-Y."/>
            <person name="Lee Y.-J."/>
            <person name="Yi H."/>
            <person name="Bahn Y.-S."/>
            <person name="Kim J.F."/>
            <person name="Lee D.-W."/>
        </authorList>
    </citation>
    <scope>NUCLEOTIDE SEQUENCE [LARGE SCALE GENOMIC DNA]</scope>
    <source>
        <strain evidence="16 17">ERB 031</strain>
    </source>
</reference>
<keyword evidence="7 12" id="KW-0220">Diaminopimelate biosynthesis</keyword>
<dbReference type="InterPro" id="IPR005263">
    <property type="entry name" value="DapA"/>
</dbReference>
<dbReference type="PROSITE" id="PS00665">
    <property type="entry name" value="DHDPS_1"/>
    <property type="match status" value="1"/>
</dbReference>
<dbReference type="SUPFAM" id="SSF51569">
    <property type="entry name" value="Aldolase"/>
    <property type="match status" value="1"/>
</dbReference>
<evidence type="ECO:0000256" key="7">
    <source>
        <dbReference type="ARBA" id="ARBA00022915"/>
    </source>
</evidence>
<evidence type="ECO:0000313" key="17">
    <source>
        <dbReference type="Proteomes" id="UP000287756"/>
    </source>
</evidence>
<dbReference type="CDD" id="cd00950">
    <property type="entry name" value="DHDPS"/>
    <property type="match status" value="1"/>
</dbReference>
<dbReference type="Gene3D" id="3.20.20.70">
    <property type="entry name" value="Aldolase class I"/>
    <property type="match status" value="1"/>
</dbReference>
<dbReference type="InterPro" id="IPR013785">
    <property type="entry name" value="Aldolase_TIM"/>
</dbReference>
<keyword evidence="8 12" id="KW-0457">Lysine biosynthesis</keyword>
<dbReference type="HAMAP" id="MF_00418">
    <property type="entry name" value="DapA"/>
    <property type="match status" value="1"/>
</dbReference>
<comment type="caution">
    <text evidence="12">Was originally thought to be a dihydrodipicolinate synthase (DHDPS), catalyzing the condensation of (S)-aspartate-beta-semialdehyde [(S)-ASA] and pyruvate to dihydrodipicolinate (DHDP). However, it was shown in E.coli that the product of the enzymatic reaction is not dihydrodipicolinate but in fact (4S)-4-hydroxy-2,3,4,5-tetrahydro-(2S)-dipicolinic acid (HTPA), and that the consecutive dehydration reaction leading to DHDP is not spontaneous but catalyzed by DapB.</text>
</comment>
<dbReference type="InterPro" id="IPR020624">
    <property type="entry name" value="Schiff_base-form_aldolases_CS"/>
</dbReference>
<dbReference type="PROSITE" id="PS00666">
    <property type="entry name" value="DHDPS_2"/>
    <property type="match status" value="1"/>
</dbReference>
<evidence type="ECO:0000256" key="14">
    <source>
        <dbReference type="PIRSR" id="PIRSR001365-1"/>
    </source>
</evidence>
<protein>
    <recommendedName>
        <fullName evidence="4 12">4-hydroxy-tetrahydrodipicolinate synthase</fullName>
        <shortName evidence="12">HTPA synthase</shortName>
        <ecNumber evidence="4 12">4.3.3.7</ecNumber>
    </recommendedName>
</protein>
<evidence type="ECO:0000256" key="6">
    <source>
        <dbReference type="ARBA" id="ARBA00022605"/>
    </source>
</evidence>
<dbReference type="PANTHER" id="PTHR12128:SF66">
    <property type="entry name" value="4-HYDROXY-2-OXOGLUTARATE ALDOLASE, MITOCHONDRIAL"/>
    <property type="match status" value="1"/>
</dbReference>
<feature type="site" description="Part of a proton relay during catalysis" evidence="12">
    <location>
        <position position="45"/>
    </location>
</feature>
<sequence length="291" mass="31367">MNFGKVLTAMVTPFNSHGKIDYEKTTLLVEHLLNNGTDGLVVAGTTGESPTLSSEEKIKLWKHVVQVVNGRAPVIAGTGSNCTTSSIELSKAAEKTGVDGVMLVAPYYNKPNQSGLYEHFKNIAQAVQLPVMVYNVPGRSVVRIQPETIVRLAEIDNIVSVKEATGDLDGMAEIISGTDEKFSLYSGDDNLTLPAYGIGAQGIISVSAHVIGNEMQKMLQLYDTGKGKEAATLHRKLLPIFNGMFTAPSPAPVKEALKKVGIDTGGIRLPLVPLTKEEKLFIHQLLDELEK</sequence>
<name>A0A410M8B3_9BACI</name>
<dbReference type="GO" id="GO:0009089">
    <property type="term" value="P:lysine biosynthetic process via diaminopimelate"/>
    <property type="evidence" value="ECO:0007669"/>
    <property type="project" value="UniProtKB-UniRule"/>
</dbReference>
<evidence type="ECO:0000256" key="1">
    <source>
        <dbReference type="ARBA" id="ARBA00003294"/>
    </source>
</evidence>
<evidence type="ECO:0000256" key="2">
    <source>
        <dbReference type="ARBA" id="ARBA00005120"/>
    </source>
</evidence>
<feature type="active site" description="Schiff-base intermediate with substrate" evidence="12 14">
    <location>
        <position position="162"/>
    </location>
</feature>
<dbReference type="GO" id="GO:0008840">
    <property type="term" value="F:4-hydroxy-tetrahydrodipicolinate synthase activity"/>
    <property type="evidence" value="ECO:0007669"/>
    <property type="project" value="UniProtKB-UniRule"/>
</dbReference>
<gene>
    <name evidence="12" type="primary">dapA</name>
    <name evidence="16" type="ORF">HLI_01400</name>
</gene>
<dbReference type="KEGG" id="hli:HLI_01400"/>
<dbReference type="GO" id="GO:0019877">
    <property type="term" value="P:diaminopimelate biosynthetic process"/>
    <property type="evidence" value="ECO:0007669"/>
    <property type="project" value="UniProtKB-UniRule"/>
</dbReference>
<comment type="similarity">
    <text evidence="3 12 13">Belongs to the DapA family.</text>
</comment>
<comment type="pathway">
    <text evidence="2 12">Amino-acid biosynthesis; L-lysine biosynthesis via DAP pathway; (S)-tetrahydrodipicolinate from L-aspartate: step 3/4.</text>
</comment>
<dbReference type="UniPathway" id="UPA00034">
    <property type="reaction ID" value="UER00017"/>
</dbReference>
<dbReference type="InterPro" id="IPR002220">
    <property type="entry name" value="DapA-like"/>
</dbReference>
<evidence type="ECO:0000256" key="5">
    <source>
        <dbReference type="ARBA" id="ARBA00022490"/>
    </source>
</evidence>
<dbReference type="Proteomes" id="UP000287756">
    <property type="component" value="Chromosome"/>
</dbReference>
<dbReference type="EMBL" id="CP026118">
    <property type="protein sequence ID" value="QAS50946.1"/>
    <property type="molecule type" value="Genomic_DNA"/>
</dbReference>
<evidence type="ECO:0000256" key="4">
    <source>
        <dbReference type="ARBA" id="ARBA00012086"/>
    </source>
</evidence>
<evidence type="ECO:0000256" key="13">
    <source>
        <dbReference type="PIRNR" id="PIRNR001365"/>
    </source>
</evidence>
<dbReference type="InterPro" id="IPR020625">
    <property type="entry name" value="Schiff_base-form_aldolases_AS"/>
</dbReference>
<feature type="binding site" evidence="12 15">
    <location>
        <position position="204"/>
    </location>
    <ligand>
        <name>pyruvate</name>
        <dbReference type="ChEBI" id="CHEBI:15361"/>
    </ligand>
</feature>
<organism evidence="16 17">
    <name type="scientific">Halobacillus litoralis</name>
    <dbReference type="NCBI Taxonomy" id="45668"/>
    <lineage>
        <taxon>Bacteria</taxon>
        <taxon>Bacillati</taxon>
        <taxon>Bacillota</taxon>
        <taxon>Bacilli</taxon>
        <taxon>Bacillales</taxon>
        <taxon>Bacillaceae</taxon>
        <taxon>Halobacillus</taxon>
    </lineage>
</organism>
<dbReference type="EC" id="4.3.3.7" evidence="4 12"/>
<accession>A0A410M8B3</accession>
<comment type="function">
    <text evidence="1 12">Catalyzes the condensation of (S)-aspartate-beta-semialdehyde [(S)-ASA] and pyruvate to 4-hydroxy-tetrahydrodipicolinate (HTPA).</text>
</comment>
<evidence type="ECO:0000256" key="8">
    <source>
        <dbReference type="ARBA" id="ARBA00023154"/>
    </source>
</evidence>
<dbReference type="SMART" id="SM01130">
    <property type="entry name" value="DHDPS"/>
    <property type="match status" value="1"/>
</dbReference>
<evidence type="ECO:0000256" key="10">
    <source>
        <dbReference type="ARBA" id="ARBA00023270"/>
    </source>
</evidence>
<dbReference type="PANTHER" id="PTHR12128">
    <property type="entry name" value="DIHYDRODIPICOLINATE SYNTHASE"/>
    <property type="match status" value="1"/>
</dbReference>
<keyword evidence="5 12" id="KW-0963">Cytoplasm</keyword>
<dbReference type="PIRSF" id="PIRSF001365">
    <property type="entry name" value="DHDPS"/>
    <property type="match status" value="1"/>
</dbReference>
<evidence type="ECO:0000256" key="15">
    <source>
        <dbReference type="PIRSR" id="PIRSR001365-2"/>
    </source>
</evidence>
<evidence type="ECO:0000256" key="3">
    <source>
        <dbReference type="ARBA" id="ARBA00007592"/>
    </source>
</evidence>
<keyword evidence="9 12" id="KW-0456">Lyase</keyword>
<dbReference type="OrthoDB" id="9782828at2"/>
<dbReference type="AlphaFoldDB" id="A0A410M8B3"/>
<keyword evidence="6 12" id="KW-0028">Amino-acid biosynthesis</keyword>
<feature type="active site" description="Proton donor/acceptor" evidence="12 14">
    <location>
        <position position="134"/>
    </location>
</feature>
<keyword evidence="10 12" id="KW-0704">Schiff base</keyword>
<feature type="site" description="Part of a proton relay during catalysis" evidence="12">
    <location>
        <position position="108"/>
    </location>
</feature>
<comment type="subunit">
    <text evidence="12">Homotetramer; dimer of dimers.</text>
</comment>
<dbReference type="PRINTS" id="PR00146">
    <property type="entry name" value="DHPICSNTHASE"/>
</dbReference>
<dbReference type="RefSeq" id="WP_128522710.1">
    <property type="nucleotide sequence ID" value="NZ_CANLVY010000004.1"/>
</dbReference>
<feature type="binding site" evidence="12 15">
    <location>
        <position position="46"/>
    </location>
    <ligand>
        <name>pyruvate</name>
        <dbReference type="ChEBI" id="CHEBI:15361"/>
    </ligand>
</feature>
<dbReference type="GO" id="GO:0005829">
    <property type="term" value="C:cytosol"/>
    <property type="evidence" value="ECO:0007669"/>
    <property type="project" value="TreeGrafter"/>
</dbReference>
<evidence type="ECO:0000256" key="9">
    <source>
        <dbReference type="ARBA" id="ARBA00023239"/>
    </source>
</evidence>
<proteinExistence type="inferred from homology"/>
<evidence type="ECO:0000256" key="12">
    <source>
        <dbReference type="HAMAP-Rule" id="MF_00418"/>
    </source>
</evidence>
<dbReference type="Pfam" id="PF00701">
    <property type="entry name" value="DHDPS"/>
    <property type="match status" value="1"/>
</dbReference>